<reference evidence="3" key="1">
    <citation type="journal article" date="2008" name="Nat. Genet.">
        <title>The Pristionchus pacificus genome provides a unique perspective on nematode lifestyle and parasitism.</title>
        <authorList>
            <person name="Dieterich C."/>
            <person name="Clifton S.W."/>
            <person name="Schuster L.N."/>
            <person name="Chinwalla A."/>
            <person name="Delehaunty K."/>
            <person name="Dinkelacker I."/>
            <person name="Fulton L."/>
            <person name="Fulton R."/>
            <person name="Godfrey J."/>
            <person name="Minx P."/>
            <person name="Mitreva M."/>
            <person name="Roeseler W."/>
            <person name="Tian H."/>
            <person name="Witte H."/>
            <person name="Yang S.P."/>
            <person name="Wilson R.K."/>
            <person name="Sommer R.J."/>
        </authorList>
    </citation>
    <scope>NUCLEOTIDE SEQUENCE [LARGE SCALE GENOMIC DNA]</scope>
    <source>
        <strain evidence="3">PS312</strain>
    </source>
</reference>
<protein>
    <submittedName>
        <fullName evidence="2">Uncharacterized protein</fullName>
    </submittedName>
</protein>
<feature type="compositionally biased region" description="Basic and acidic residues" evidence="1">
    <location>
        <begin position="1"/>
        <end position="27"/>
    </location>
</feature>
<accession>A0A2A6BVJ9</accession>
<evidence type="ECO:0000256" key="1">
    <source>
        <dbReference type="SAM" id="MobiDB-lite"/>
    </source>
</evidence>
<evidence type="ECO:0000313" key="3">
    <source>
        <dbReference type="Proteomes" id="UP000005239"/>
    </source>
</evidence>
<feature type="region of interest" description="Disordered" evidence="1">
    <location>
        <begin position="1"/>
        <end position="28"/>
    </location>
</feature>
<proteinExistence type="predicted"/>
<evidence type="ECO:0000313" key="2">
    <source>
        <dbReference type="EnsemblMetazoa" id="PPA46124.1"/>
    </source>
</evidence>
<accession>A0A8R1Z385</accession>
<gene>
    <name evidence="2" type="primary">WBGene00284493</name>
</gene>
<dbReference type="Proteomes" id="UP000005239">
    <property type="component" value="Unassembled WGS sequence"/>
</dbReference>
<keyword evidence="3" id="KW-1185">Reference proteome</keyword>
<sequence length="90" mass="10641">MWRDRFKGAKRVRAGEKKWSESDRRMSEQLSTLAQQDKNREMVQGREWRLSTGERSSVGCPLLNVENKERCEQGESGSQLIWKQKKQNEK</sequence>
<organism evidence="2 3">
    <name type="scientific">Pristionchus pacificus</name>
    <name type="common">Parasitic nematode worm</name>
    <dbReference type="NCBI Taxonomy" id="54126"/>
    <lineage>
        <taxon>Eukaryota</taxon>
        <taxon>Metazoa</taxon>
        <taxon>Ecdysozoa</taxon>
        <taxon>Nematoda</taxon>
        <taxon>Chromadorea</taxon>
        <taxon>Rhabditida</taxon>
        <taxon>Rhabditina</taxon>
        <taxon>Diplogasteromorpha</taxon>
        <taxon>Diplogasteroidea</taxon>
        <taxon>Neodiplogasteridae</taxon>
        <taxon>Pristionchus</taxon>
    </lineage>
</organism>
<dbReference type="EnsemblMetazoa" id="PPA46124.1">
    <property type="protein sequence ID" value="PPA46124.1"/>
    <property type="gene ID" value="WBGene00284493"/>
</dbReference>
<dbReference type="AlphaFoldDB" id="A0A2A6BVJ9"/>
<name>A0A2A6BVJ9_PRIPA</name>
<reference evidence="2" key="2">
    <citation type="submission" date="2022-06" db="UniProtKB">
        <authorList>
            <consortium name="EnsemblMetazoa"/>
        </authorList>
    </citation>
    <scope>IDENTIFICATION</scope>
    <source>
        <strain evidence="2">PS312</strain>
    </source>
</reference>